<dbReference type="EC" id="4.2.1.33" evidence="13"/>
<evidence type="ECO:0000259" key="14">
    <source>
        <dbReference type="Pfam" id="PF00330"/>
    </source>
</evidence>
<accession>A0A6H2GX09</accession>
<comment type="similarity">
    <text evidence="13">Belongs to the aconitase/IPM isomerase family. LeuC type 1 subfamily.</text>
</comment>
<dbReference type="UniPathway" id="UPA00048">
    <property type="reaction ID" value="UER00071"/>
</dbReference>
<dbReference type="GO" id="GO:0009098">
    <property type="term" value="P:L-leucine biosynthetic process"/>
    <property type="evidence" value="ECO:0007669"/>
    <property type="project" value="UniProtKB-UniRule"/>
</dbReference>
<dbReference type="PRINTS" id="PR00415">
    <property type="entry name" value="ACONITASE"/>
</dbReference>
<dbReference type="NCBIfam" id="NF009116">
    <property type="entry name" value="PRK12466.1"/>
    <property type="match status" value="1"/>
</dbReference>
<dbReference type="PROSITE" id="PS01244">
    <property type="entry name" value="ACONITASE_2"/>
    <property type="match status" value="1"/>
</dbReference>
<evidence type="ECO:0000256" key="7">
    <source>
        <dbReference type="ARBA" id="ARBA00022723"/>
    </source>
</evidence>
<keyword evidence="10 13" id="KW-0456">Lyase</keyword>
<dbReference type="PANTHER" id="PTHR43822:SF9">
    <property type="entry name" value="3-ISOPROPYLMALATE DEHYDRATASE"/>
    <property type="match status" value="1"/>
</dbReference>
<organism evidence="15 16">
    <name type="scientific">Paenibacillus albicereus</name>
    <dbReference type="NCBI Taxonomy" id="2726185"/>
    <lineage>
        <taxon>Bacteria</taxon>
        <taxon>Bacillati</taxon>
        <taxon>Bacillota</taxon>
        <taxon>Bacilli</taxon>
        <taxon>Bacillales</taxon>
        <taxon>Paenibacillaceae</taxon>
        <taxon>Paenibacillus</taxon>
    </lineage>
</organism>
<evidence type="ECO:0000256" key="8">
    <source>
        <dbReference type="ARBA" id="ARBA00023004"/>
    </source>
</evidence>
<evidence type="ECO:0000256" key="4">
    <source>
        <dbReference type="ARBA" id="ARBA00022430"/>
    </source>
</evidence>
<feature type="binding site" evidence="13">
    <location>
        <position position="407"/>
    </location>
    <ligand>
        <name>[4Fe-4S] cluster</name>
        <dbReference type="ChEBI" id="CHEBI:49883"/>
    </ligand>
</feature>
<keyword evidence="4 13" id="KW-0432">Leucine biosynthesis</keyword>
<dbReference type="GO" id="GO:0051539">
    <property type="term" value="F:4 iron, 4 sulfur cluster binding"/>
    <property type="evidence" value="ECO:0007669"/>
    <property type="project" value="UniProtKB-KW"/>
</dbReference>
<evidence type="ECO:0000256" key="3">
    <source>
        <dbReference type="ARBA" id="ARBA00004729"/>
    </source>
</evidence>
<evidence type="ECO:0000313" key="16">
    <source>
        <dbReference type="Proteomes" id="UP000502136"/>
    </source>
</evidence>
<keyword evidence="8 13" id="KW-0408">Iron</keyword>
<dbReference type="InterPro" id="IPR015931">
    <property type="entry name" value="Acnase/IPM_dHydase_lsu_aba_1/3"/>
</dbReference>
<keyword evidence="16" id="KW-1185">Reference proteome</keyword>
<keyword evidence="5 13" id="KW-0004">4Fe-4S</keyword>
<dbReference type="Pfam" id="PF00330">
    <property type="entry name" value="Aconitase"/>
    <property type="match status" value="1"/>
</dbReference>
<dbReference type="CDD" id="cd01583">
    <property type="entry name" value="IPMI"/>
    <property type="match status" value="1"/>
</dbReference>
<gene>
    <name evidence="13 15" type="primary">leuC</name>
    <name evidence="15" type="ORF">HGI30_10500</name>
</gene>
<comment type="catalytic activity">
    <reaction evidence="1 13">
        <text>(2R,3S)-3-isopropylmalate = (2S)-2-isopropylmalate</text>
        <dbReference type="Rhea" id="RHEA:32287"/>
        <dbReference type="ChEBI" id="CHEBI:1178"/>
        <dbReference type="ChEBI" id="CHEBI:35121"/>
        <dbReference type="EC" id="4.2.1.33"/>
    </reaction>
</comment>
<reference evidence="15 16" key="1">
    <citation type="submission" date="2020-04" db="EMBL/GenBank/DDBJ databases">
        <title>Novel Paenibacillus strain UniB2 isolated from commercial digestive syrup.</title>
        <authorList>
            <person name="Thorat V."/>
            <person name="Kirdat K."/>
            <person name="Tiwarekar B."/>
            <person name="Yadav A."/>
        </authorList>
    </citation>
    <scope>NUCLEOTIDE SEQUENCE [LARGE SCALE GENOMIC DNA]</scope>
    <source>
        <strain evidence="15 16">UniB2</strain>
    </source>
</reference>
<dbReference type="InterPro" id="IPR004430">
    <property type="entry name" value="3-IsopropMal_deHydase_lsu"/>
</dbReference>
<dbReference type="InterPro" id="IPR036008">
    <property type="entry name" value="Aconitase_4Fe-4S_dom"/>
</dbReference>
<keyword evidence="9 13" id="KW-0411">Iron-sulfur</keyword>
<comment type="cofactor">
    <cofactor evidence="13">
        <name>[4Fe-4S] cluster</name>
        <dbReference type="ChEBI" id="CHEBI:49883"/>
    </cofactor>
    <text evidence="13">Binds 1 [4Fe-4S] cluster per subunit.</text>
</comment>
<evidence type="ECO:0000256" key="6">
    <source>
        <dbReference type="ARBA" id="ARBA00022605"/>
    </source>
</evidence>
<dbReference type="RefSeq" id="WP_168907513.1">
    <property type="nucleotide sequence ID" value="NZ_CP051428.1"/>
</dbReference>
<dbReference type="PANTHER" id="PTHR43822">
    <property type="entry name" value="HOMOACONITASE, MITOCHONDRIAL-RELATED"/>
    <property type="match status" value="1"/>
</dbReference>
<comment type="catalytic activity">
    <reaction evidence="12">
        <text>citrate = D-threo-isocitrate</text>
        <dbReference type="Rhea" id="RHEA:10336"/>
        <dbReference type="ChEBI" id="CHEBI:15562"/>
        <dbReference type="ChEBI" id="CHEBI:16947"/>
        <dbReference type="EC" id="4.2.1.3"/>
    </reaction>
</comment>
<name>A0A6H2GX09_9BACL</name>
<dbReference type="SUPFAM" id="SSF53732">
    <property type="entry name" value="Aconitase iron-sulfur domain"/>
    <property type="match status" value="1"/>
</dbReference>
<dbReference type="InterPro" id="IPR001030">
    <property type="entry name" value="Acoase/IPM_deHydtase_lsu_aba"/>
</dbReference>
<evidence type="ECO:0000256" key="10">
    <source>
        <dbReference type="ARBA" id="ARBA00023239"/>
    </source>
</evidence>
<feature type="binding site" evidence="13">
    <location>
        <position position="347"/>
    </location>
    <ligand>
        <name>[4Fe-4S] cluster</name>
        <dbReference type="ChEBI" id="CHEBI:49883"/>
    </ligand>
</feature>
<comment type="subunit">
    <text evidence="13">Heterodimer of LeuC and LeuD.</text>
</comment>
<feature type="binding site" evidence="13">
    <location>
        <position position="410"/>
    </location>
    <ligand>
        <name>[4Fe-4S] cluster</name>
        <dbReference type="ChEBI" id="CHEBI:49883"/>
    </ligand>
</feature>
<evidence type="ECO:0000313" key="15">
    <source>
        <dbReference type="EMBL" id="QJC51935.1"/>
    </source>
</evidence>
<evidence type="ECO:0000256" key="9">
    <source>
        <dbReference type="ARBA" id="ARBA00023014"/>
    </source>
</evidence>
<dbReference type="GO" id="GO:0003861">
    <property type="term" value="F:3-isopropylmalate dehydratase activity"/>
    <property type="evidence" value="ECO:0007669"/>
    <property type="project" value="UniProtKB-UniRule"/>
</dbReference>
<evidence type="ECO:0000256" key="11">
    <source>
        <dbReference type="ARBA" id="ARBA00023304"/>
    </source>
</evidence>
<dbReference type="GO" id="GO:0003994">
    <property type="term" value="F:aconitate hydratase activity"/>
    <property type="evidence" value="ECO:0007669"/>
    <property type="project" value="UniProtKB-EC"/>
</dbReference>
<keyword evidence="6 13" id="KW-0028">Amino-acid biosynthesis</keyword>
<feature type="domain" description="Aconitase/3-isopropylmalate dehydratase large subunit alpha/beta/alpha" evidence="14">
    <location>
        <begin position="8"/>
        <end position="457"/>
    </location>
</feature>
<comment type="function">
    <text evidence="2 13">Catalyzes the isomerization between 2-isopropylmalate and 3-isopropylmalate, via the formation of 2-isopropylmaleate.</text>
</comment>
<dbReference type="KEGG" id="palr:HGI30_10500"/>
<comment type="pathway">
    <text evidence="3 13">Amino-acid biosynthesis; L-leucine biosynthesis; L-leucine from 3-methyl-2-oxobutanoate: step 2/4.</text>
</comment>
<keyword evidence="11 13" id="KW-0100">Branched-chain amino acid biosynthesis</keyword>
<evidence type="ECO:0000256" key="1">
    <source>
        <dbReference type="ARBA" id="ARBA00000491"/>
    </source>
</evidence>
<dbReference type="InterPro" id="IPR033941">
    <property type="entry name" value="IPMI_cat"/>
</dbReference>
<dbReference type="AlphaFoldDB" id="A0A6H2GX09"/>
<evidence type="ECO:0000256" key="5">
    <source>
        <dbReference type="ARBA" id="ARBA00022485"/>
    </source>
</evidence>
<dbReference type="Gene3D" id="3.30.499.10">
    <property type="entry name" value="Aconitase, domain 3"/>
    <property type="match status" value="2"/>
</dbReference>
<keyword evidence="7 13" id="KW-0479">Metal-binding</keyword>
<evidence type="ECO:0000256" key="2">
    <source>
        <dbReference type="ARBA" id="ARBA00002695"/>
    </source>
</evidence>
<dbReference type="NCBIfam" id="TIGR00170">
    <property type="entry name" value="leuC"/>
    <property type="match status" value="1"/>
</dbReference>
<dbReference type="PROSITE" id="PS00450">
    <property type="entry name" value="ACONITASE_1"/>
    <property type="match status" value="1"/>
</dbReference>
<dbReference type="InterPro" id="IPR050067">
    <property type="entry name" value="IPM_dehydratase_rel_enz"/>
</dbReference>
<evidence type="ECO:0000256" key="12">
    <source>
        <dbReference type="ARBA" id="ARBA00023501"/>
    </source>
</evidence>
<sequence>MKKRTMFEKIWDNHVIHAEEGKPSILYIDLHLVHEVTSPQAFEGLRLSGRQVRRPDRTFATMDHNVPTKDRFNIKDPISKQQVDTLTQNCADFGVKLFDLNNIDQGVVHVMGPEIGLTWPGKTIVCGDSHTSTHGAFGALAFGIGTSEVEHVLATQCLQQSKPRTMAIRFKGSRKPGVTAKDMILGLIAQYGTDFATGYVLEYTGESIASLSMEERMTVCNMSIEGGARAGLIAPDETTFEYLRGREYAPQGADFDRAIEAWRQLTTDEGAEYDTVLEFDVNSLIPQVTWGTSPGMGTDITSAVPNPSDLPTENERKAAEKALEYMDLKPGTPMADIPIDYVFIGSCTNGRIEDLRAAAEIARGYQVSDRVTAIVVPGSGRVKMQAEKEGLDKVFVEAGFEWREAGCSMCLAMNPDVLQPGQRCASTSNRNFEGRQGRGGRTHLVSPAMAAAAAIEGRFTDVRDWKIKQAVAN</sequence>
<dbReference type="GO" id="GO:0046872">
    <property type="term" value="F:metal ion binding"/>
    <property type="evidence" value="ECO:0007669"/>
    <property type="project" value="UniProtKB-KW"/>
</dbReference>
<dbReference type="NCBIfam" id="NF004016">
    <property type="entry name" value="PRK05478.1"/>
    <property type="match status" value="1"/>
</dbReference>
<dbReference type="InterPro" id="IPR018136">
    <property type="entry name" value="Aconitase_4Fe-4S_BS"/>
</dbReference>
<dbReference type="EMBL" id="CP051428">
    <property type="protein sequence ID" value="QJC51935.1"/>
    <property type="molecule type" value="Genomic_DNA"/>
</dbReference>
<protein>
    <recommendedName>
        <fullName evidence="13">3-isopropylmalate dehydratase large subunit</fullName>
        <ecNumber evidence="13">4.2.1.33</ecNumber>
    </recommendedName>
    <alternativeName>
        <fullName evidence="13">Alpha-IPM isomerase</fullName>
        <shortName evidence="13">IPMI</shortName>
    </alternativeName>
    <alternativeName>
        <fullName evidence="13">Isopropylmalate isomerase</fullName>
    </alternativeName>
</protein>
<dbReference type="FunFam" id="3.30.499.10:FF:000007">
    <property type="entry name" value="3-isopropylmalate dehydratase large subunit"/>
    <property type="match status" value="1"/>
</dbReference>
<proteinExistence type="inferred from homology"/>
<dbReference type="HAMAP" id="MF_01026">
    <property type="entry name" value="LeuC_type1"/>
    <property type="match status" value="1"/>
</dbReference>
<evidence type="ECO:0000256" key="13">
    <source>
        <dbReference type="HAMAP-Rule" id="MF_01026"/>
    </source>
</evidence>
<dbReference type="Proteomes" id="UP000502136">
    <property type="component" value="Chromosome"/>
</dbReference>